<dbReference type="PANTHER" id="PTHR43827:SF3">
    <property type="entry name" value="NADP-DEPENDENT OXIDOREDUCTASE DOMAIN-CONTAINING PROTEIN"/>
    <property type="match status" value="1"/>
</dbReference>
<dbReference type="InterPro" id="IPR023210">
    <property type="entry name" value="NADP_OxRdtase_dom"/>
</dbReference>
<dbReference type="PROSITE" id="PS00062">
    <property type="entry name" value="ALDOKETO_REDUCTASE_2"/>
    <property type="match status" value="1"/>
</dbReference>
<dbReference type="InterPro" id="IPR020471">
    <property type="entry name" value="AKR"/>
</dbReference>
<dbReference type="PRINTS" id="PR00069">
    <property type="entry name" value="ALDKETRDTASE"/>
</dbReference>
<dbReference type="Pfam" id="PF00248">
    <property type="entry name" value="Aldo_ket_red"/>
    <property type="match status" value="1"/>
</dbReference>
<dbReference type="CDD" id="cd19133">
    <property type="entry name" value="AKR_AKR5F1"/>
    <property type="match status" value="1"/>
</dbReference>
<proteinExistence type="inferred from homology"/>
<reference evidence="5" key="1">
    <citation type="submission" date="2023-06" db="EMBL/GenBank/DDBJ databases">
        <title>SYSU T00b26.</title>
        <authorList>
            <person name="Gao L."/>
            <person name="Fang B.-Z."/>
            <person name="Li W.-J."/>
        </authorList>
    </citation>
    <scope>NUCLEOTIDE SEQUENCE</scope>
    <source>
        <strain evidence="5">SYSU T00b26</strain>
    </source>
</reference>
<dbReference type="PROSITE" id="PS00798">
    <property type="entry name" value="ALDOKETO_REDUCTASE_1"/>
    <property type="match status" value="1"/>
</dbReference>
<evidence type="ECO:0000256" key="3">
    <source>
        <dbReference type="ARBA" id="ARBA00023002"/>
    </source>
</evidence>
<dbReference type="InterPro" id="IPR036812">
    <property type="entry name" value="NAD(P)_OxRdtase_dom_sf"/>
</dbReference>
<evidence type="ECO:0000256" key="2">
    <source>
        <dbReference type="ARBA" id="ARBA00022857"/>
    </source>
</evidence>
<keyword evidence="6" id="KW-1185">Reference proteome</keyword>
<gene>
    <name evidence="5" type="ORF">QQX04_02845</name>
</gene>
<keyword evidence="2" id="KW-0521">NADP</keyword>
<evidence type="ECO:0000313" key="6">
    <source>
        <dbReference type="Proteomes" id="UP001172738"/>
    </source>
</evidence>
<sequence>MTSYALPETVDLSDGLTMPSIGLGVYTITDGDVCQRSVESALASGYRLIDTAVVYGNERPVGRGIAASGVPRGDIFVTTKMWLSDYGYEAAVASIDASLERLGLDYVDLMLLHQPYPDWSGAWRAMEEAVDAGKIRSVGVSNFEIADIDALLAVARIAPVVNQIEMHPFYQRPELVAHLRDKGIAIESWAPLGHGRQQLLSEPVLAELAAKHGRTVHQVLLRWHLQQGFIVIPKSTNPAHIAANLDVHDFALDDEDMARVAGLDTGRPNRRMPRWLQRAMFPRFRARQLP</sequence>
<dbReference type="PIRSF" id="PIRSF000097">
    <property type="entry name" value="AKR"/>
    <property type="match status" value="1"/>
</dbReference>
<dbReference type="Proteomes" id="UP001172738">
    <property type="component" value="Unassembled WGS sequence"/>
</dbReference>
<comment type="caution">
    <text evidence="5">The sequence shown here is derived from an EMBL/GenBank/DDBJ whole genome shotgun (WGS) entry which is preliminary data.</text>
</comment>
<organism evidence="5 6">
    <name type="scientific">Demequina zhanjiangensis</name>
    <dbReference type="NCBI Taxonomy" id="3051659"/>
    <lineage>
        <taxon>Bacteria</taxon>
        <taxon>Bacillati</taxon>
        <taxon>Actinomycetota</taxon>
        <taxon>Actinomycetes</taxon>
        <taxon>Micrococcales</taxon>
        <taxon>Demequinaceae</taxon>
        <taxon>Demequina</taxon>
    </lineage>
</organism>
<dbReference type="InterPro" id="IPR018170">
    <property type="entry name" value="Aldo/ket_reductase_CS"/>
</dbReference>
<dbReference type="SUPFAM" id="SSF51430">
    <property type="entry name" value="NAD(P)-linked oxidoreductase"/>
    <property type="match status" value="1"/>
</dbReference>
<keyword evidence="3" id="KW-0560">Oxidoreductase</keyword>
<evidence type="ECO:0000256" key="1">
    <source>
        <dbReference type="ARBA" id="ARBA00007905"/>
    </source>
</evidence>
<dbReference type="RefSeq" id="WP_301126102.1">
    <property type="nucleotide sequence ID" value="NZ_JAUHPV010000002.1"/>
</dbReference>
<dbReference type="PANTHER" id="PTHR43827">
    <property type="entry name" value="2,5-DIKETO-D-GLUCONIC ACID REDUCTASE"/>
    <property type="match status" value="1"/>
</dbReference>
<dbReference type="EMBL" id="JAUHPV010000002">
    <property type="protein sequence ID" value="MDN4471929.1"/>
    <property type="molecule type" value="Genomic_DNA"/>
</dbReference>
<evidence type="ECO:0000259" key="4">
    <source>
        <dbReference type="Pfam" id="PF00248"/>
    </source>
</evidence>
<accession>A0ABT8FYE6</accession>
<dbReference type="Gene3D" id="3.20.20.100">
    <property type="entry name" value="NADP-dependent oxidoreductase domain"/>
    <property type="match status" value="1"/>
</dbReference>
<evidence type="ECO:0000313" key="5">
    <source>
        <dbReference type="EMBL" id="MDN4471929.1"/>
    </source>
</evidence>
<name>A0ABT8FYE6_9MICO</name>
<comment type="similarity">
    <text evidence="1">Belongs to the aldo/keto reductase family.</text>
</comment>
<protein>
    <submittedName>
        <fullName evidence="5">Aldo/keto reductase</fullName>
    </submittedName>
</protein>
<feature type="domain" description="NADP-dependent oxidoreductase" evidence="4">
    <location>
        <begin position="22"/>
        <end position="263"/>
    </location>
</feature>